<dbReference type="PRINTS" id="PR00245">
    <property type="entry name" value="OLFACTORYR"/>
</dbReference>
<dbReference type="GO" id="GO:0004930">
    <property type="term" value="F:G protein-coupled receptor activity"/>
    <property type="evidence" value="ECO:0007669"/>
    <property type="project" value="UniProtKB-KW"/>
</dbReference>
<protein>
    <recommendedName>
        <fullName evidence="14">Olfactory receptor</fullName>
    </recommendedName>
</protein>
<dbReference type="InterPro" id="IPR000276">
    <property type="entry name" value="GPCR_Rhodpsn"/>
</dbReference>
<keyword evidence="8 14" id="KW-0472">Membrane</keyword>
<keyword evidence="9" id="KW-1015">Disulfide bond</keyword>
<dbReference type="InterPro" id="IPR000725">
    <property type="entry name" value="Olfact_rcpt"/>
</dbReference>
<reference evidence="16 17" key="1">
    <citation type="submission" date="2020-10" db="EMBL/GenBank/DDBJ databases">
        <title>Pygocentrus nattereri (red-bellied piranha) genome, fPygNat1, primary haplotype.</title>
        <authorList>
            <person name="Myers G."/>
            <person name="Meyer A."/>
            <person name="Karagic N."/>
            <person name="Pippel M."/>
            <person name="Winkler S."/>
            <person name="Tracey A."/>
            <person name="Wood J."/>
            <person name="Formenti G."/>
            <person name="Howe K."/>
            <person name="Fedrigo O."/>
            <person name="Jarvis E.D."/>
        </authorList>
    </citation>
    <scope>NUCLEOTIDE SEQUENCE [LARGE SCALE GENOMIC DNA]</scope>
</reference>
<proteinExistence type="inferred from homology"/>
<evidence type="ECO:0000313" key="17">
    <source>
        <dbReference type="Proteomes" id="UP001501920"/>
    </source>
</evidence>
<keyword evidence="10 13" id="KW-0675">Receptor</keyword>
<keyword evidence="11" id="KW-0325">Glycoprotein</keyword>
<dbReference type="PROSITE" id="PS00237">
    <property type="entry name" value="G_PROTEIN_RECEP_F1_1"/>
    <property type="match status" value="1"/>
</dbReference>
<dbReference type="GeneTree" id="ENSGT00950000183023"/>
<evidence type="ECO:0000256" key="9">
    <source>
        <dbReference type="ARBA" id="ARBA00023157"/>
    </source>
</evidence>
<feature type="transmembrane region" description="Helical" evidence="14">
    <location>
        <begin position="234"/>
        <end position="257"/>
    </location>
</feature>
<reference evidence="16" key="2">
    <citation type="submission" date="2025-08" db="UniProtKB">
        <authorList>
            <consortium name="Ensembl"/>
        </authorList>
    </citation>
    <scope>IDENTIFICATION</scope>
</reference>
<accession>A0AAR2LP81</accession>
<comment type="subcellular location">
    <subcellularLocation>
        <location evidence="1 14">Cell membrane</location>
        <topology evidence="1 14">Multi-pass membrane protein</topology>
    </subcellularLocation>
</comment>
<comment type="similarity">
    <text evidence="13">Belongs to the G-protein coupled receptor 1 family.</text>
</comment>
<keyword evidence="5 14" id="KW-0552">Olfaction</keyword>
<organism evidence="16 17">
    <name type="scientific">Pygocentrus nattereri</name>
    <name type="common">Red-bellied piranha</name>
    <dbReference type="NCBI Taxonomy" id="42514"/>
    <lineage>
        <taxon>Eukaryota</taxon>
        <taxon>Metazoa</taxon>
        <taxon>Chordata</taxon>
        <taxon>Craniata</taxon>
        <taxon>Vertebrata</taxon>
        <taxon>Euteleostomi</taxon>
        <taxon>Actinopterygii</taxon>
        <taxon>Neopterygii</taxon>
        <taxon>Teleostei</taxon>
        <taxon>Ostariophysi</taxon>
        <taxon>Characiformes</taxon>
        <taxon>Characoidei</taxon>
        <taxon>Pygocentrus</taxon>
    </lineage>
</organism>
<dbReference type="Gene3D" id="1.20.1070.10">
    <property type="entry name" value="Rhodopsin 7-helix transmembrane proteins"/>
    <property type="match status" value="1"/>
</dbReference>
<evidence type="ECO:0000256" key="14">
    <source>
        <dbReference type="RuleBase" id="RU363047"/>
    </source>
</evidence>
<evidence type="ECO:0000256" key="2">
    <source>
        <dbReference type="ARBA" id="ARBA00022475"/>
    </source>
</evidence>
<evidence type="ECO:0000256" key="6">
    <source>
        <dbReference type="ARBA" id="ARBA00022989"/>
    </source>
</evidence>
<dbReference type="Ensembl" id="ENSPNAT00000085336.1">
    <property type="protein sequence ID" value="ENSPNAP00000078383.1"/>
    <property type="gene ID" value="ENSPNAG00000037036.1"/>
</dbReference>
<evidence type="ECO:0000259" key="15">
    <source>
        <dbReference type="PROSITE" id="PS50262"/>
    </source>
</evidence>
<reference evidence="16" key="3">
    <citation type="submission" date="2025-09" db="UniProtKB">
        <authorList>
            <consortium name="Ensembl"/>
        </authorList>
    </citation>
    <scope>IDENTIFICATION</scope>
</reference>
<keyword evidence="3 14" id="KW-0716">Sensory transduction</keyword>
<evidence type="ECO:0000256" key="8">
    <source>
        <dbReference type="ARBA" id="ARBA00023136"/>
    </source>
</evidence>
<dbReference type="PROSITE" id="PS50262">
    <property type="entry name" value="G_PROTEIN_RECEP_F1_2"/>
    <property type="match status" value="1"/>
</dbReference>
<evidence type="ECO:0000313" key="16">
    <source>
        <dbReference type="Ensembl" id="ENSPNAP00000078383.1"/>
    </source>
</evidence>
<evidence type="ECO:0000256" key="12">
    <source>
        <dbReference type="ARBA" id="ARBA00023224"/>
    </source>
</evidence>
<evidence type="ECO:0000256" key="7">
    <source>
        <dbReference type="ARBA" id="ARBA00023040"/>
    </source>
</evidence>
<feature type="transmembrane region" description="Helical" evidence="14">
    <location>
        <begin position="88"/>
        <end position="117"/>
    </location>
</feature>
<dbReference type="AlphaFoldDB" id="A0AAR2LP81"/>
<dbReference type="SUPFAM" id="SSF81321">
    <property type="entry name" value="Family A G protein-coupled receptor-like"/>
    <property type="match status" value="1"/>
</dbReference>
<dbReference type="Pfam" id="PF13853">
    <property type="entry name" value="7tm_4"/>
    <property type="match status" value="1"/>
</dbReference>
<dbReference type="GO" id="GO:0005549">
    <property type="term" value="F:odorant binding"/>
    <property type="evidence" value="ECO:0007669"/>
    <property type="project" value="TreeGrafter"/>
</dbReference>
<evidence type="ECO:0000256" key="13">
    <source>
        <dbReference type="RuleBase" id="RU000688"/>
    </source>
</evidence>
<keyword evidence="17" id="KW-1185">Reference proteome</keyword>
<sequence>MEDNSSQTIFVLSGMKDLRPKCLYVFLSLSVYLLIILLNMMLIVTIFVEKSLHEPMHFFVCNLCFNGLYGTTGFYPKFTYDLLSPSPVISYVGCFTQSFVIYISFMCEYTTLVIMAYDRYVAICRPLEYHNIIGAQTVAKAILYSWTFPFMLVLPNIILTGQLPLCGSSIDRLYCDNWSIVKQSCLPTTTINTYGFVLLFIFMAHALIVMFSYQRLIIACRNSNNNKRKFMRTCGPHLVSLLNFTVAVLFDVIFSRYGTKDFPEHLRNAFQVEILVIPPILNPLMYGLKLSEVPSKLFHSLFCFFLH</sequence>
<keyword evidence="12 13" id="KW-0807">Transducer</keyword>
<keyword evidence="6 14" id="KW-1133">Transmembrane helix</keyword>
<keyword evidence="2 14" id="KW-1003">Cell membrane</keyword>
<feature type="transmembrane region" description="Helical" evidence="14">
    <location>
        <begin position="55"/>
        <end position="76"/>
    </location>
</feature>
<dbReference type="InterPro" id="IPR052921">
    <property type="entry name" value="GPCR1_Superfamily_Member"/>
</dbReference>
<evidence type="ECO:0000256" key="4">
    <source>
        <dbReference type="ARBA" id="ARBA00022692"/>
    </source>
</evidence>
<evidence type="ECO:0000256" key="10">
    <source>
        <dbReference type="ARBA" id="ARBA00023170"/>
    </source>
</evidence>
<keyword evidence="7 13" id="KW-0297">G-protein coupled receptor</keyword>
<feature type="transmembrane region" description="Helical" evidence="14">
    <location>
        <begin position="23"/>
        <end position="48"/>
    </location>
</feature>
<evidence type="ECO:0000256" key="11">
    <source>
        <dbReference type="ARBA" id="ARBA00023180"/>
    </source>
</evidence>
<feature type="domain" description="G-protein coupled receptors family 1 profile" evidence="15">
    <location>
        <begin position="38"/>
        <end position="286"/>
    </location>
</feature>
<evidence type="ECO:0000256" key="3">
    <source>
        <dbReference type="ARBA" id="ARBA00022606"/>
    </source>
</evidence>
<feature type="transmembrane region" description="Helical" evidence="14">
    <location>
        <begin position="194"/>
        <end position="213"/>
    </location>
</feature>
<evidence type="ECO:0000256" key="1">
    <source>
        <dbReference type="ARBA" id="ARBA00004651"/>
    </source>
</evidence>
<dbReference type="FunFam" id="1.20.1070.10:FF:000024">
    <property type="entry name" value="Olfactory receptor"/>
    <property type="match status" value="1"/>
</dbReference>
<evidence type="ECO:0000256" key="5">
    <source>
        <dbReference type="ARBA" id="ARBA00022725"/>
    </source>
</evidence>
<dbReference type="PANTHER" id="PTHR26451">
    <property type="entry name" value="G_PROTEIN_RECEP_F1_2 DOMAIN-CONTAINING PROTEIN"/>
    <property type="match status" value="1"/>
</dbReference>
<dbReference type="GO" id="GO:0005886">
    <property type="term" value="C:plasma membrane"/>
    <property type="evidence" value="ECO:0007669"/>
    <property type="project" value="UniProtKB-SubCell"/>
</dbReference>
<dbReference type="GO" id="GO:0004984">
    <property type="term" value="F:olfactory receptor activity"/>
    <property type="evidence" value="ECO:0007669"/>
    <property type="project" value="InterPro"/>
</dbReference>
<feature type="transmembrane region" description="Helical" evidence="14">
    <location>
        <begin position="138"/>
        <end position="159"/>
    </location>
</feature>
<name>A0AAR2LP81_PYGNA</name>
<dbReference type="PRINTS" id="PR00237">
    <property type="entry name" value="GPCRRHODOPSN"/>
</dbReference>
<dbReference type="Proteomes" id="UP001501920">
    <property type="component" value="Chromosome 16"/>
</dbReference>
<dbReference type="PANTHER" id="PTHR26451:SF871">
    <property type="entry name" value="ODORANT RECEPTOR-RELATED"/>
    <property type="match status" value="1"/>
</dbReference>
<keyword evidence="4 13" id="KW-0812">Transmembrane</keyword>
<dbReference type="InterPro" id="IPR017452">
    <property type="entry name" value="GPCR_Rhodpsn_7TM"/>
</dbReference>